<feature type="binding site" evidence="3">
    <location>
        <position position="230"/>
    </location>
    <ligand>
        <name>Zn(2+)</name>
        <dbReference type="ChEBI" id="CHEBI:29105"/>
    </ligand>
</feature>
<feature type="domain" description="Hcy-binding" evidence="4">
    <location>
        <begin position="8"/>
        <end position="314"/>
    </location>
</feature>
<feature type="binding site" evidence="3">
    <location>
        <position position="300"/>
    </location>
    <ligand>
        <name>Zn(2+)</name>
        <dbReference type="ChEBI" id="CHEBI:29105"/>
    </ligand>
</feature>
<evidence type="ECO:0000259" key="4">
    <source>
        <dbReference type="PROSITE" id="PS50970"/>
    </source>
</evidence>
<sequence>MGSQAVHRSQLPQLAPGATFLTDSGLETDLIFHHGIELPHFAAFTLLEDPAGRATLERYFADHVEIATRAGLGIVLETPTWRAGDAWGLRLGYTPGQLAAANRAAVELLVDVREAASPAVPVVISGCIGPRGDGYEPGELLSPAEAERCHRPQIETFADTAADLVTAMTLTHVGEAVGIVRAATAAELPVVISFTVETDGRLPDGTTLPAAIAEVDEATEDATAYYMVNCAHPTHFEHVLEAGGAWTARMRGVRANASRLSHAELDEATALDDGDPQELAADYSRLRAHAPSLSVLGGCCGTDARHVEAIAAGCAA</sequence>
<dbReference type="PANTHER" id="PTHR11103:SF18">
    <property type="entry name" value="SLR1189 PROTEIN"/>
    <property type="match status" value="1"/>
</dbReference>
<dbReference type="PROSITE" id="PS50970">
    <property type="entry name" value="HCY"/>
    <property type="match status" value="1"/>
</dbReference>
<dbReference type="EMBL" id="CADCSY010000049">
    <property type="protein sequence ID" value="CAA9230745.1"/>
    <property type="molecule type" value="Genomic_DNA"/>
</dbReference>
<keyword evidence="2 3" id="KW-0808">Transferase</keyword>
<dbReference type="AlphaFoldDB" id="A0A6J4HQL6"/>
<gene>
    <name evidence="5" type="ORF">AVDCRST_MAG20-1126</name>
</gene>
<protein>
    <submittedName>
        <fullName evidence="5">Homocysteine S-methyltransferase</fullName>
    </submittedName>
</protein>
<reference evidence="5" key="1">
    <citation type="submission" date="2020-02" db="EMBL/GenBank/DDBJ databases">
        <authorList>
            <person name="Meier V. D."/>
        </authorList>
    </citation>
    <scope>NUCLEOTIDE SEQUENCE</scope>
    <source>
        <strain evidence="5">AVDCRST_MAG20</strain>
    </source>
</reference>
<evidence type="ECO:0000313" key="5">
    <source>
        <dbReference type="EMBL" id="CAA9230745.1"/>
    </source>
</evidence>
<proteinExistence type="predicted"/>
<keyword evidence="3" id="KW-0479">Metal-binding</keyword>
<dbReference type="SUPFAM" id="SSF82282">
    <property type="entry name" value="Homocysteine S-methyltransferase"/>
    <property type="match status" value="1"/>
</dbReference>
<evidence type="ECO:0000256" key="3">
    <source>
        <dbReference type="PROSITE-ProRule" id="PRU00333"/>
    </source>
</evidence>
<comment type="cofactor">
    <cofactor evidence="3">
        <name>Zn(2+)</name>
        <dbReference type="ChEBI" id="CHEBI:29105"/>
    </cofactor>
</comment>
<evidence type="ECO:0000256" key="1">
    <source>
        <dbReference type="ARBA" id="ARBA00022603"/>
    </source>
</evidence>
<dbReference type="GO" id="GO:0032259">
    <property type="term" value="P:methylation"/>
    <property type="evidence" value="ECO:0007669"/>
    <property type="project" value="UniProtKB-KW"/>
</dbReference>
<feature type="binding site" evidence="3">
    <location>
        <position position="299"/>
    </location>
    <ligand>
        <name>Zn(2+)</name>
        <dbReference type="ChEBI" id="CHEBI:29105"/>
    </ligand>
</feature>
<keyword evidence="3" id="KW-0862">Zinc</keyword>
<dbReference type="Pfam" id="PF02574">
    <property type="entry name" value="S-methyl_trans"/>
    <property type="match status" value="1"/>
</dbReference>
<keyword evidence="1 3" id="KW-0489">Methyltransferase</keyword>
<name>A0A6J4HQL6_9ACTN</name>
<dbReference type="PANTHER" id="PTHR11103">
    <property type="entry name" value="SLR1189 PROTEIN"/>
    <property type="match status" value="1"/>
</dbReference>
<dbReference type="GO" id="GO:0008168">
    <property type="term" value="F:methyltransferase activity"/>
    <property type="evidence" value="ECO:0007669"/>
    <property type="project" value="UniProtKB-UniRule"/>
</dbReference>
<evidence type="ECO:0000256" key="2">
    <source>
        <dbReference type="ARBA" id="ARBA00022679"/>
    </source>
</evidence>
<dbReference type="GO" id="GO:0046872">
    <property type="term" value="F:metal ion binding"/>
    <property type="evidence" value="ECO:0007669"/>
    <property type="project" value="UniProtKB-KW"/>
</dbReference>
<accession>A0A6J4HQL6</accession>
<organism evidence="5">
    <name type="scientific">uncultured Acidimicrobiales bacterium</name>
    <dbReference type="NCBI Taxonomy" id="310071"/>
    <lineage>
        <taxon>Bacteria</taxon>
        <taxon>Bacillati</taxon>
        <taxon>Actinomycetota</taxon>
        <taxon>Acidimicrobiia</taxon>
        <taxon>Acidimicrobiales</taxon>
        <taxon>environmental samples</taxon>
    </lineage>
</organism>
<dbReference type="InterPro" id="IPR003726">
    <property type="entry name" value="HCY_dom"/>
</dbReference>
<dbReference type="InterPro" id="IPR036589">
    <property type="entry name" value="HCY_dom_sf"/>
</dbReference>
<dbReference type="Gene3D" id="3.20.20.330">
    <property type="entry name" value="Homocysteine-binding-like domain"/>
    <property type="match status" value="1"/>
</dbReference>